<proteinExistence type="predicted"/>
<organism evidence="2 3">
    <name type="scientific">Portunus trituberculatus</name>
    <name type="common">Swimming crab</name>
    <name type="synonym">Neptunus trituberculatus</name>
    <dbReference type="NCBI Taxonomy" id="210409"/>
    <lineage>
        <taxon>Eukaryota</taxon>
        <taxon>Metazoa</taxon>
        <taxon>Ecdysozoa</taxon>
        <taxon>Arthropoda</taxon>
        <taxon>Crustacea</taxon>
        <taxon>Multicrustacea</taxon>
        <taxon>Malacostraca</taxon>
        <taxon>Eumalacostraca</taxon>
        <taxon>Eucarida</taxon>
        <taxon>Decapoda</taxon>
        <taxon>Pleocyemata</taxon>
        <taxon>Brachyura</taxon>
        <taxon>Eubrachyura</taxon>
        <taxon>Portunoidea</taxon>
        <taxon>Portunidae</taxon>
        <taxon>Portuninae</taxon>
        <taxon>Portunus</taxon>
    </lineage>
</organism>
<protein>
    <submittedName>
        <fullName evidence="2">Uncharacterized protein</fullName>
    </submittedName>
</protein>
<feature type="region of interest" description="Disordered" evidence="1">
    <location>
        <begin position="1"/>
        <end position="21"/>
    </location>
</feature>
<dbReference type="AlphaFoldDB" id="A0A5B7HJH1"/>
<name>A0A5B7HJH1_PORTR</name>
<feature type="compositionally biased region" description="Low complexity" evidence="1">
    <location>
        <begin position="1"/>
        <end position="13"/>
    </location>
</feature>
<accession>A0A5B7HJH1</accession>
<keyword evidence="3" id="KW-1185">Reference proteome</keyword>
<feature type="compositionally biased region" description="Acidic residues" evidence="1">
    <location>
        <begin position="62"/>
        <end position="88"/>
    </location>
</feature>
<dbReference type="Proteomes" id="UP000324222">
    <property type="component" value="Unassembled WGS sequence"/>
</dbReference>
<evidence type="ECO:0000313" key="2">
    <source>
        <dbReference type="EMBL" id="MPC72600.1"/>
    </source>
</evidence>
<sequence>MSGSRAGSVASSVPGTASSRTVTWAWGRGKAGGLSFTSVSLTEIQAVSRCRGEEYWAAKKEEEEEEGSVEEEEEKEMEEEEEEEEEEDKYAKEDELD</sequence>
<dbReference type="EMBL" id="VSRR010035035">
    <property type="protein sequence ID" value="MPC72600.1"/>
    <property type="molecule type" value="Genomic_DNA"/>
</dbReference>
<gene>
    <name evidence="2" type="ORF">E2C01_066912</name>
</gene>
<evidence type="ECO:0000313" key="3">
    <source>
        <dbReference type="Proteomes" id="UP000324222"/>
    </source>
</evidence>
<comment type="caution">
    <text evidence="2">The sequence shown here is derived from an EMBL/GenBank/DDBJ whole genome shotgun (WGS) entry which is preliminary data.</text>
</comment>
<feature type="region of interest" description="Disordered" evidence="1">
    <location>
        <begin position="58"/>
        <end position="97"/>
    </location>
</feature>
<evidence type="ECO:0000256" key="1">
    <source>
        <dbReference type="SAM" id="MobiDB-lite"/>
    </source>
</evidence>
<reference evidence="2 3" key="1">
    <citation type="submission" date="2019-05" db="EMBL/GenBank/DDBJ databases">
        <title>Another draft genome of Portunus trituberculatus and its Hox gene families provides insights of decapod evolution.</title>
        <authorList>
            <person name="Jeong J.-H."/>
            <person name="Song I."/>
            <person name="Kim S."/>
            <person name="Choi T."/>
            <person name="Kim D."/>
            <person name="Ryu S."/>
            <person name="Kim W."/>
        </authorList>
    </citation>
    <scope>NUCLEOTIDE SEQUENCE [LARGE SCALE GENOMIC DNA]</scope>
    <source>
        <tissue evidence="2">Muscle</tissue>
    </source>
</reference>